<name>A0A0A9FRE2_ARUDO</name>
<dbReference type="AlphaFoldDB" id="A0A0A9FRE2"/>
<proteinExistence type="predicted"/>
<accession>A0A0A9FRE2</accession>
<dbReference type="EMBL" id="GBRH01182496">
    <property type="protein sequence ID" value="JAE15400.1"/>
    <property type="molecule type" value="Transcribed_RNA"/>
</dbReference>
<organism evidence="1">
    <name type="scientific">Arundo donax</name>
    <name type="common">Giant reed</name>
    <name type="synonym">Donax arundinaceus</name>
    <dbReference type="NCBI Taxonomy" id="35708"/>
    <lineage>
        <taxon>Eukaryota</taxon>
        <taxon>Viridiplantae</taxon>
        <taxon>Streptophyta</taxon>
        <taxon>Embryophyta</taxon>
        <taxon>Tracheophyta</taxon>
        <taxon>Spermatophyta</taxon>
        <taxon>Magnoliopsida</taxon>
        <taxon>Liliopsida</taxon>
        <taxon>Poales</taxon>
        <taxon>Poaceae</taxon>
        <taxon>PACMAD clade</taxon>
        <taxon>Arundinoideae</taxon>
        <taxon>Arundineae</taxon>
        <taxon>Arundo</taxon>
    </lineage>
</organism>
<evidence type="ECO:0000313" key="1">
    <source>
        <dbReference type="EMBL" id="JAE15400.1"/>
    </source>
</evidence>
<reference evidence="1" key="1">
    <citation type="submission" date="2014-09" db="EMBL/GenBank/DDBJ databases">
        <authorList>
            <person name="Magalhaes I.L.F."/>
            <person name="Oliveira U."/>
            <person name="Santos F.R."/>
            <person name="Vidigal T.H.D.A."/>
            <person name="Brescovit A.D."/>
            <person name="Santos A.J."/>
        </authorList>
    </citation>
    <scope>NUCLEOTIDE SEQUENCE</scope>
    <source>
        <tissue evidence="1">Shoot tissue taken approximately 20 cm above the soil surface</tissue>
    </source>
</reference>
<protein>
    <submittedName>
        <fullName evidence="1">Uncharacterized protein</fullName>
    </submittedName>
</protein>
<sequence length="53" mass="6275">MQWYYDKGDNRAILMFVSSQYFKFLLAIQLKLRQSDTNTYELNKNIGASSFES</sequence>
<reference evidence="1" key="2">
    <citation type="journal article" date="2015" name="Data Brief">
        <title>Shoot transcriptome of the giant reed, Arundo donax.</title>
        <authorList>
            <person name="Barrero R.A."/>
            <person name="Guerrero F.D."/>
            <person name="Moolhuijzen P."/>
            <person name="Goolsby J.A."/>
            <person name="Tidwell J."/>
            <person name="Bellgard S.E."/>
            <person name="Bellgard M.I."/>
        </authorList>
    </citation>
    <scope>NUCLEOTIDE SEQUENCE</scope>
    <source>
        <tissue evidence="1">Shoot tissue taken approximately 20 cm above the soil surface</tissue>
    </source>
</reference>